<evidence type="ECO:0000313" key="4">
    <source>
        <dbReference type="EMBL" id="CAK9230954.1"/>
    </source>
</evidence>
<keyword evidence="5" id="KW-1185">Reference proteome</keyword>
<evidence type="ECO:0000256" key="2">
    <source>
        <dbReference type="SAM" id="MobiDB-lite"/>
    </source>
</evidence>
<dbReference type="InterPro" id="IPR010625">
    <property type="entry name" value="CHCH"/>
</dbReference>
<dbReference type="SUPFAM" id="SSF47072">
    <property type="entry name" value="Cysteine alpha-hairpin motif"/>
    <property type="match status" value="1"/>
</dbReference>
<proteinExistence type="predicted"/>
<evidence type="ECO:0000313" key="5">
    <source>
        <dbReference type="Proteomes" id="UP001497512"/>
    </source>
</evidence>
<accession>A0ABP0UUL2</accession>
<dbReference type="PANTHER" id="PTHR13523:SF2">
    <property type="entry name" value="COILED-COIL-HELIX-COILED-COIL-HELIX DOMAIN CONTAINING 2, ISOFORM A-RELATED"/>
    <property type="match status" value="1"/>
</dbReference>
<name>A0ABP0UUL2_9BRYO</name>
<reference evidence="4" key="1">
    <citation type="submission" date="2024-02" db="EMBL/GenBank/DDBJ databases">
        <authorList>
            <consortium name="ELIXIR-Norway"/>
            <consortium name="Elixir Norway"/>
        </authorList>
    </citation>
    <scope>NUCLEOTIDE SEQUENCE</scope>
</reference>
<keyword evidence="1" id="KW-1015">Disulfide bond</keyword>
<gene>
    <name evidence="4" type="ORF">CSSPTR1EN2_LOCUS20181</name>
</gene>
<dbReference type="EMBL" id="OZ019899">
    <property type="protein sequence ID" value="CAK9230954.1"/>
    <property type="molecule type" value="Genomic_DNA"/>
</dbReference>
<dbReference type="Proteomes" id="UP001497512">
    <property type="component" value="Chromosome 7"/>
</dbReference>
<dbReference type="InterPro" id="IPR009069">
    <property type="entry name" value="Cys_alpha_HP_mot_SF"/>
</dbReference>
<evidence type="ECO:0000259" key="3">
    <source>
        <dbReference type="Pfam" id="PF06747"/>
    </source>
</evidence>
<dbReference type="PANTHER" id="PTHR13523">
    <property type="entry name" value="COILED-COIL-HELIX-COILED-COIL-HELIX DOMAIN CONTAINING 2/NUR77"/>
    <property type="match status" value="1"/>
</dbReference>
<feature type="region of interest" description="Disordered" evidence="2">
    <location>
        <begin position="1"/>
        <end position="46"/>
    </location>
</feature>
<feature type="compositionally biased region" description="Low complexity" evidence="2">
    <location>
        <begin position="1"/>
        <end position="19"/>
    </location>
</feature>
<protein>
    <recommendedName>
        <fullName evidence="3">CHCH domain-containing protein</fullName>
    </recommendedName>
</protein>
<feature type="compositionally biased region" description="Pro residues" evidence="2">
    <location>
        <begin position="20"/>
        <end position="34"/>
    </location>
</feature>
<organism evidence="4 5">
    <name type="scientific">Sphagnum troendelagicum</name>
    <dbReference type="NCBI Taxonomy" id="128251"/>
    <lineage>
        <taxon>Eukaryota</taxon>
        <taxon>Viridiplantae</taxon>
        <taxon>Streptophyta</taxon>
        <taxon>Embryophyta</taxon>
        <taxon>Bryophyta</taxon>
        <taxon>Sphagnophytina</taxon>
        <taxon>Sphagnopsida</taxon>
        <taxon>Sphagnales</taxon>
        <taxon>Sphagnaceae</taxon>
        <taxon>Sphagnum</taxon>
    </lineage>
</organism>
<dbReference type="Pfam" id="PF06747">
    <property type="entry name" value="CHCH"/>
    <property type="match status" value="1"/>
</dbReference>
<dbReference type="InterPro" id="IPR055304">
    <property type="entry name" value="CHCHD2/10-like"/>
</dbReference>
<sequence>MPRQRSAGGRSGSRPMARRAPPPARVQHAPPPAPMQQSSGGGSMLGGLASTIAQGMAFGTGSAVAHRAVDSIMGPRTVQHEVVQQEVGGGVGGAAPLASPVAMDSCVNQSKAFQDCLNANGSDIGKCQFYVDMLNECRRSPAQMVV</sequence>
<feature type="domain" description="CHCH" evidence="3">
    <location>
        <begin position="106"/>
        <end position="139"/>
    </location>
</feature>
<evidence type="ECO:0000256" key="1">
    <source>
        <dbReference type="ARBA" id="ARBA00023157"/>
    </source>
</evidence>